<evidence type="ECO:0000313" key="4">
    <source>
        <dbReference type="Proteomes" id="UP001262754"/>
    </source>
</evidence>
<comment type="caution">
    <text evidence="3">The sequence shown here is derived from an EMBL/GenBank/DDBJ whole genome shotgun (WGS) entry which is preliminary data.</text>
</comment>
<accession>A0ABU1N238</accession>
<dbReference type="PANTHER" id="PTHR32347">
    <property type="entry name" value="EFFLUX SYSTEM COMPONENT YKNX-RELATED"/>
    <property type="match status" value="1"/>
</dbReference>
<protein>
    <submittedName>
        <fullName evidence="3">Multidrug resistance efflux pump</fullName>
    </submittedName>
</protein>
<dbReference type="PANTHER" id="PTHR32347:SF14">
    <property type="entry name" value="EFFLUX SYSTEM COMPONENT YKNX-RELATED"/>
    <property type="match status" value="1"/>
</dbReference>
<dbReference type="Gene3D" id="1.10.287.470">
    <property type="entry name" value="Helix hairpin bin"/>
    <property type="match status" value="1"/>
</dbReference>
<dbReference type="Proteomes" id="UP001262754">
    <property type="component" value="Unassembled WGS sequence"/>
</dbReference>
<proteinExistence type="predicted"/>
<dbReference type="RefSeq" id="WP_310033013.1">
    <property type="nucleotide sequence ID" value="NZ_JAVDRL010000009.1"/>
</dbReference>
<dbReference type="Gene3D" id="2.40.30.170">
    <property type="match status" value="1"/>
</dbReference>
<organism evidence="3 4">
    <name type="scientific">Caulobacter rhizosphaerae</name>
    <dbReference type="NCBI Taxonomy" id="2010972"/>
    <lineage>
        <taxon>Bacteria</taxon>
        <taxon>Pseudomonadati</taxon>
        <taxon>Pseudomonadota</taxon>
        <taxon>Alphaproteobacteria</taxon>
        <taxon>Caulobacterales</taxon>
        <taxon>Caulobacteraceae</taxon>
        <taxon>Caulobacter</taxon>
    </lineage>
</organism>
<name>A0ABU1N238_9CAUL</name>
<sequence length="436" mass="44447">MAARGQALAIWRSRKWTVVAAVSGVAVLGLCLALAPRRDATPDPAAPQTLTLSPRPFAATLSLVGSVVPGDSLDVVAPFDGVVRRLGFEYGTSVTPGQVLVELDPAEIGQRRNEAEAAYLKASKTAETLADWSSGTEVARARRTVDAAALDLADLDRKLAETRGLLDRGLVARGEYDGLAQQKRNQEMVLAGARQDLAAVLAQGAGANRRVAALDLANARAQLTRLDGQAAGAIVRAPEAGVIVRPVGKGDEAEPLHAGQAVTRGRLIGSIARAGGLAVAFQLSETDANRVQPGMAVTVTGPGFGGLAVAGHVTSVAGQAAAPAVAGGPLASFPAMARLDALTPDQAKAIRIGMTANITVDLYRNPAALVAPPAAIQGAAPAAWVKVQDRRGGPPRTVPIKLGRIAPDGVEIVSGVKAGDVLMWATPTAGAASPAS</sequence>
<keyword evidence="4" id="KW-1185">Reference proteome</keyword>
<reference evidence="3 4" key="1">
    <citation type="submission" date="2023-07" db="EMBL/GenBank/DDBJ databases">
        <title>Sorghum-associated microbial communities from plants grown in Nebraska, USA.</title>
        <authorList>
            <person name="Schachtman D."/>
        </authorList>
    </citation>
    <scope>NUCLEOTIDE SEQUENCE [LARGE SCALE GENOMIC DNA]</scope>
    <source>
        <strain evidence="3 4">DS2154</strain>
    </source>
</reference>
<dbReference type="SUPFAM" id="SSF111369">
    <property type="entry name" value="HlyD-like secretion proteins"/>
    <property type="match status" value="1"/>
</dbReference>
<dbReference type="InterPro" id="IPR050465">
    <property type="entry name" value="UPF0194_transport"/>
</dbReference>
<keyword evidence="2" id="KW-0175">Coiled coil</keyword>
<dbReference type="Gene3D" id="2.40.50.100">
    <property type="match status" value="1"/>
</dbReference>
<dbReference type="EMBL" id="JAVDRL010000009">
    <property type="protein sequence ID" value="MDR6532489.1"/>
    <property type="molecule type" value="Genomic_DNA"/>
</dbReference>
<evidence type="ECO:0000256" key="1">
    <source>
        <dbReference type="ARBA" id="ARBA00004196"/>
    </source>
</evidence>
<evidence type="ECO:0000256" key="2">
    <source>
        <dbReference type="ARBA" id="ARBA00023054"/>
    </source>
</evidence>
<dbReference type="Gene3D" id="2.40.420.20">
    <property type="match status" value="1"/>
</dbReference>
<gene>
    <name evidence="3" type="ORF">J2800_003247</name>
</gene>
<evidence type="ECO:0000313" key="3">
    <source>
        <dbReference type="EMBL" id="MDR6532489.1"/>
    </source>
</evidence>
<comment type="subcellular location">
    <subcellularLocation>
        <location evidence="1">Cell envelope</location>
    </subcellularLocation>
</comment>